<dbReference type="SUPFAM" id="SSF56752">
    <property type="entry name" value="D-aminoacid aminotransferase-like PLP-dependent enzymes"/>
    <property type="match status" value="1"/>
</dbReference>
<comment type="caution">
    <text evidence="1">The sequence shown here is derived from an EMBL/GenBank/DDBJ whole genome shotgun (WGS) entry which is preliminary data.</text>
</comment>
<organism evidence="1 2">
    <name type="scientific">Nonomuraea dietziae</name>
    <dbReference type="NCBI Taxonomy" id="65515"/>
    <lineage>
        <taxon>Bacteria</taxon>
        <taxon>Bacillati</taxon>
        <taxon>Actinomycetota</taxon>
        <taxon>Actinomycetes</taxon>
        <taxon>Streptosporangiales</taxon>
        <taxon>Streptosporangiaceae</taxon>
        <taxon>Nonomuraea</taxon>
    </lineage>
</organism>
<dbReference type="EMBL" id="JACIBV010000001">
    <property type="protein sequence ID" value="MBB3725365.1"/>
    <property type="molecule type" value="Genomic_DNA"/>
</dbReference>
<evidence type="ECO:0000313" key="2">
    <source>
        <dbReference type="Proteomes" id="UP000579945"/>
    </source>
</evidence>
<dbReference type="GeneID" id="95387793"/>
<sequence length="51" mass="5519">MPVQSVDNRELGAAGPVTAQLTAAYEAAVHGRDERYRHWLTPVAAASRATR</sequence>
<dbReference type="RefSeq" id="WP_183644598.1">
    <property type="nucleotide sequence ID" value="NZ_BAAAXX010000047.1"/>
</dbReference>
<accession>A0A7W5V5I1</accession>
<dbReference type="AlphaFoldDB" id="A0A7W5V5I1"/>
<gene>
    <name evidence="1" type="ORF">FHR33_001225</name>
</gene>
<keyword evidence="2" id="KW-1185">Reference proteome</keyword>
<dbReference type="GO" id="GO:0003824">
    <property type="term" value="F:catalytic activity"/>
    <property type="evidence" value="ECO:0007669"/>
    <property type="project" value="InterPro"/>
</dbReference>
<dbReference type="Proteomes" id="UP000579945">
    <property type="component" value="Unassembled WGS sequence"/>
</dbReference>
<reference evidence="1 2" key="1">
    <citation type="submission" date="2020-08" db="EMBL/GenBank/DDBJ databases">
        <title>Sequencing the genomes of 1000 actinobacteria strains.</title>
        <authorList>
            <person name="Klenk H.-P."/>
        </authorList>
    </citation>
    <scope>NUCLEOTIDE SEQUENCE [LARGE SCALE GENOMIC DNA]</scope>
    <source>
        <strain evidence="1 2">DSM 44320</strain>
    </source>
</reference>
<evidence type="ECO:0000313" key="1">
    <source>
        <dbReference type="EMBL" id="MBB3725365.1"/>
    </source>
</evidence>
<proteinExistence type="predicted"/>
<protein>
    <submittedName>
        <fullName evidence="1">Uncharacterized protein</fullName>
    </submittedName>
</protein>
<dbReference type="InterPro" id="IPR036038">
    <property type="entry name" value="Aminotransferase-like"/>
</dbReference>
<name>A0A7W5V5I1_9ACTN</name>